<evidence type="ECO:0000256" key="6">
    <source>
        <dbReference type="ARBA" id="ARBA00034078"/>
    </source>
</evidence>
<keyword evidence="2 7" id="KW-0001">2Fe-2S</keyword>
<evidence type="ECO:0000256" key="1">
    <source>
        <dbReference type="ARBA" id="ARBA00010643"/>
    </source>
</evidence>
<dbReference type="Proteomes" id="UP000485569">
    <property type="component" value="Unassembled WGS sequence"/>
</dbReference>
<dbReference type="Gene3D" id="3.40.30.10">
    <property type="entry name" value="Glutaredoxin"/>
    <property type="match status" value="1"/>
</dbReference>
<dbReference type="InterPro" id="IPR002023">
    <property type="entry name" value="NuoE-like"/>
</dbReference>
<dbReference type="GO" id="GO:0046872">
    <property type="term" value="F:metal ion binding"/>
    <property type="evidence" value="ECO:0007669"/>
    <property type="project" value="UniProtKB-KW"/>
</dbReference>
<protein>
    <submittedName>
        <fullName evidence="8">NADP-reducing hydrogenase subunit HndA</fullName>
        <ecNumber evidence="8">1.12.1.3</ecNumber>
    </submittedName>
</protein>
<name>A0A1V5SUI7_9BACT</name>
<dbReference type="EMBL" id="MWBQ01000084">
    <property type="protein sequence ID" value="OQA57984.1"/>
    <property type="molecule type" value="Genomic_DNA"/>
</dbReference>
<comment type="similarity">
    <text evidence="1">Belongs to the complex I 24 kDa subunit family.</text>
</comment>
<dbReference type="EC" id="1.12.1.3" evidence="8"/>
<comment type="cofactor">
    <cofactor evidence="6">
        <name>[2Fe-2S] cluster</name>
        <dbReference type="ChEBI" id="CHEBI:190135"/>
    </cofactor>
</comment>
<dbReference type="PIRSF" id="PIRSF000216">
    <property type="entry name" value="NADH_DH_24kDa"/>
    <property type="match status" value="1"/>
</dbReference>
<dbReference type="Gene3D" id="1.10.10.1590">
    <property type="entry name" value="NADH-quinone oxidoreductase subunit E"/>
    <property type="match status" value="1"/>
</dbReference>
<proteinExistence type="inferred from homology"/>
<comment type="caution">
    <text evidence="8">The sequence shown here is derived from an EMBL/GenBank/DDBJ whole genome shotgun (WGS) entry which is preliminary data.</text>
</comment>
<keyword evidence="3 7" id="KW-0479">Metal-binding</keyword>
<dbReference type="PROSITE" id="PS01099">
    <property type="entry name" value="COMPLEX1_24K"/>
    <property type="match status" value="1"/>
</dbReference>
<evidence type="ECO:0000256" key="7">
    <source>
        <dbReference type="PIRSR" id="PIRSR000216-1"/>
    </source>
</evidence>
<keyword evidence="4 7" id="KW-0408">Iron</keyword>
<dbReference type="Pfam" id="PF01257">
    <property type="entry name" value="2Fe-2S_thioredx"/>
    <property type="match status" value="1"/>
</dbReference>
<evidence type="ECO:0000256" key="4">
    <source>
        <dbReference type="ARBA" id="ARBA00023004"/>
    </source>
</evidence>
<dbReference type="InterPro" id="IPR028431">
    <property type="entry name" value="NADP_DH_HndA-like"/>
</dbReference>
<feature type="binding site" evidence="7">
    <location>
        <position position="129"/>
    </location>
    <ligand>
        <name>[2Fe-2S] cluster</name>
        <dbReference type="ChEBI" id="CHEBI:190135"/>
    </ligand>
</feature>
<evidence type="ECO:0000256" key="3">
    <source>
        <dbReference type="ARBA" id="ARBA00022723"/>
    </source>
</evidence>
<feature type="binding site" evidence="7">
    <location>
        <position position="125"/>
    </location>
    <ligand>
        <name>[2Fe-2S] cluster</name>
        <dbReference type="ChEBI" id="CHEBI:190135"/>
    </ligand>
</feature>
<feature type="binding site" evidence="7">
    <location>
        <position position="84"/>
    </location>
    <ligand>
        <name>[2Fe-2S] cluster</name>
        <dbReference type="ChEBI" id="CHEBI:190135"/>
    </ligand>
</feature>
<dbReference type="GO" id="GO:0051537">
    <property type="term" value="F:2 iron, 2 sulfur cluster binding"/>
    <property type="evidence" value="ECO:0007669"/>
    <property type="project" value="UniProtKB-KW"/>
</dbReference>
<organism evidence="8">
    <name type="scientific">Candidatus Atribacter allofermentans</name>
    <dbReference type="NCBI Taxonomy" id="1852833"/>
    <lineage>
        <taxon>Bacteria</taxon>
        <taxon>Pseudomonadati</taxon>
        <taxon>Atribacterota</taxon>
        <taxon>Atribacteria</taxon>
        <taxon>Atribacterales</taxon>
        <taxon>Atribacteraceae</taxon>
        <taxon>Atribacter</taxon>
    </lineage>
</organism>
<evidence type="ECO:0000313" key="8">
    <source>
        <dbReference type="EMBL" id="OQA57984.1"/>
    </source>
</evidence>
<dbReference type="SUPFAM" id="SSF52833">
    <property type="entry name" value="Thioredoxin-like"/>
    <property type="match status" value="1"/>
</dbReference>
<dbReference type="InterPro" id="IPR041921">
    <property type="entry name" value="NuoE_N"/>
</dbReference>
<sequence>MIEPVGAELVYSKVDEIIDRYKEEKTPLMAILEDISQVYGYLPKDILERVSHKTGIPSSKIYGVATFYSFFETKPVGKYVIRICKNAPCHVLGATDVLETITRELGVKEGETTKDGLFTLEVTSCLGVCGVAPAMMINDVTYGNLNTERIREIFALYR</sequence>
<feature type="binding site" evidence="7">
    <location>
        <position position="89"/>
    </location>
    <ligand>
        <name>[2Fe-2S] cluster</name>
        <dbReference type="ChEBI" id="CHEBI:190135"/>
    </ligand>
</feature>
<keyword evidence="5 7" id="KW-0411">Iron-sulfur</keyword>
<dbReference type="AlphaFoldDB" id="A0A1V5SUI7"/>
<gene>
    <name evidence="8" type="primary">hndA_3</name>
    <name evidence="8" type="ORF">BWY41_01161</name>
</gene>
<dbReference type="InterPro" id="IPR042128">
    <property type="entry name" value="NuoE_dom"/>
</dbReference>
<keyword evidence="8" id="KW-0560">Oxidoreductase</keyword>
<dbReference type="GO" id="GO:0050583">
    <property type="term" value="F:hydrogen dehydrogenase (NADP+) activity"/>
    <property type="evidence" value="ECO:0007669"/>
    <property type="project" value="UniProtKB-EC"/>
</dbReference>
<accession>A0A1V5SUI7</accession>
<reference evidence="8" key="1">
    <citation type="submission" date="2017-02" db="EMBL/GenBank/DDBJ databases">
        <title>Delving into the versatile metabolic prowess of the omnipresent phylum Bacteroidetes.</title>
        <authorList>
            <person name="Nobu M.K."/>
            <person name="Mei R."/>
            <person name="Narihiro T."/>
            <person name="Kuroda K."/>
            <person name="Liu W.-T."/>
        </authorList>
    </citation>
    <scope>NUCLEOTIDE SEQUENCE</scope>
    <source>
        <strain evidence="8">ADurb.Bin276</strain>
    </source>
</reference>
<evidence type="ECO:0000256" key="5">
    <source>
        <dbReference type="ARBA" id="ARBA00023014"/>
    </source>
</evidence>
<evidence type="ECO:0000256" key="2">
    <source>
        <dbReference type="ARBA" id="ARBA00022714"/>
    </source>
</evidence>
<dbReference type="InterPro" id="IPR036249">
    <property type="entry name" value="Thioredoxin-like_sf"/>
</dbReference>
<comment type="cofactor">
    <cofactor evidence="7">
        <name>[2Fe-2S] cluster</name>
        <dbReference type="ChEBI" id="CHEBI:190135"/>
    </cofactor>
    <text evidence="7">Binds 1 [2Fe-2S] cluster.</text>
</comment>
<dbReference type="NCBIfam" id="NF005722">
    <property type="entry name" value="PRK07539.1-2"/>
    <property type="match status" value="1"/>
</dbReference>
<dbReference type="PANTHER" id="PTHR43342">
    <property type="entry name" value="NADH-QUINONE OXIDOREDUCTASE, E SUBUNIT"/>
    <property type="match status" value="1"/>
</dbReference>
<dbReference type="CDD" id="cd03064">
    <property type="entry name" value="TRX_Fd_NuoE"/>
    <property type="match status" value="1"/>
</dbReference>
<dbReference type="PANTHER" id="PTHR43342:SF1">
    <property type="entry name" value="BIFURCATING [FEFE] HYDROGENASE GAMMA SUBUNIT"/>
    <property type="match status" value="1"/>
</dbReference>